<organism evidence="1 2">
    <name type="scientific">Microbacterium marinilacus</name>
    <dbReference type="NCBI Taxonomy" id="415209"/>
    <lineage>
        <taxon>Bacteria</taxon>
        <taxon>Bacillati</taxon>
        <taxon>Actinomycetota</taxon>
        <taxon>Actinomycetes</taxon>
        <taxon>Micrococcales</taxon>
        <taxon>Microbacteriaceae</taxon>
        <taxon>Microbacterium</taxon>
    </lineage>
</organism>
<dbReference type="Proteomes" id="UP001410795">
    <property type="component" value="Unassembled WGS sequence"/>
</dbReference>
<dbReference type="EMBL" id="BAAAYV010000006">
    <property type="protein sequence ID" value="GAA3655477.1"/>
    <property type="molecule type" value="Genomic_DNA"/>
</dbReference>
<sequence length="175" mass="19477">MSSIHGYDSESLREIVDPEACARRLDEISHLRSLPAMLEQVWLHKVLGRLDEALALSEQAVRLARMSGTRKDLLRARILHASVNHWLGRYTAAESELSTCIDEALGQTWNGIAAFALTHRGKTRYDAGDIPGAREDFKQTLFLRQEAGASDAELEPVMQCVEAADRRRHQSAVAG</sequence>
<gene>
    <name evidence="1" type="ORF">GCM10022202_14530</name>
</gene>
<dbReference type="InterPro" id="IPR011990">
    <property type="entry name" value="TPR-like_helical_dom_sf"/>
</dbReference>
<dbReference type="SUPFAM" id="SSF48452">
    <property type="entry name" value="TPR-like"/>
    <property type="match status" value="1"/>
</dbReference>
<keyword evidence="2" id="KW-1185">Reference proteome</keyword>
<evidence type="ECO:0000313" key="2">
    <source>
        <dbReference type="Proteomes" id="UP001410795"/>
    </source>
</evidence>
<name>A0ABP7BD86_9MICO</name>
<accession>A0ABP7BD86</accession>
<proteinExistence type="predicted"/>
<evidence type="ECO:0000313" key="1">
    <source>
        <dbReference type="EMBL" id="GAA3655477.1"/>
    </source>
</evidence>
<comment type="caution">
    <text evidence="1">The sequence shown here is derived from an EMBL/GenBank/DDBJ whole genome shotgun (WGS) entry which is preliminary data.</text>
</comment>
<dbReference type="Gene3D" id="1.25.40.10">
    <property type="entry name" value="Tetratricopeptide repeat domain"/>
    <property type="match status" value="1"/>
</dbReference>
<reference evidence="2" key="1">
    <citation type="journal article" date="2019" name="Int. J. Syst. Evol. Microbiol.">
        <title>The Global Catalogue of Microorganisms (GCM) 10K type strain sequencing project: providing services to taxonomists for standard genome sequencing and annotation.</title>
        <authorList>
            <consortium name="The Broad Institute Genomics Platform"/>
            <consortium name="The Broad Institute Genome Sequencing Center for Infectious Disease"/>
            <person name="Wu L."/>
            <person name="Ma J."/>
        </authorList>
    </citation>
    <scope>NUCLEOTIDE SEQUENCE [LARGE SCALE GENOMIC DNA]</scope>
    <source>
        <strain evidence="2">JCM 16546</strain>
    </source>
</reference>
<protein>
    <recommendedName>
        <fullName evidence="3">Tetratricopeptide repeat protein</fullName>
    </recommendedName>
</protein>
<dbReference type="RefSeq" id="WP_221860351.1">
    <property type="nucleotide sequence ID" value="NZ_BAAAYV010000006.1"/>
</dbReference>
<evidence type="ECO:0008006" key="3">
    <source>
        <dbReference type="Google" id="ProtNLM"/>
    </source>
</evidence>